<keyword evidence="8" id="KW-0472">Membrane</keyword>
<keyword evidence="2" id="KW-0150">Chloroplast</keyword>
<dbReference type="Gene3D" id="1.10.3460.10">
    <property type="entry name" value="Chlorophyll a/b binding protein domain"/>
    <property type="match status" value="1"/>
</dbReference>
<evidence type="ECO:0000256" key="3">
    <source>
        <dbReference type="ARBA" id="ARBA00022640"/>
    </source>
</evidence>
<dbReference type="GO" id="GO:0009535">
    <property type="term" value="C:chloroplast thylakoid membrane"/>
    <property type="evidence" value="ECO:0007669"/>
    <property type="project" value="UniProtKB-SubCell"/>
</dbReference>
<keyword evidence="4 9" id="KW-0344">Guanine-nucleotide releasing factor</keyword>
<accession>A0AAD1ZFR2</accession>
<sequence length="198" mass="22153">MSGNSTRSGSFMRILQHQPQEVDEKWWLPVPCVPSTGPSEKSMKHLFQKRDCAYQIHKVSLSINNSILAEMEIPESYLATLPKNGKASVGDNIYRYMYTTVKFSPGCLLDSLDIGSEHEALEFADKPDGRRLADIIKPGCVNTDPNFSNKLRGTDISYPGGLWLDPHGWESGYLENIKESRTKEIKNGRLSMVAVMSA</sequence>
<organism evidence="11 12">
    <name type="scientific">Fraxinus pennsylvanica</name>
    <dbReference type="NCBI Taxonomy" id="56036"/>
    <lineage>
        <taxon>Eukaryota</taxon>
        <taxon>Viridiplantae</taxon>
        <taxon>Streptophyta</taxon>
        <taxon>Embryophyta</taxon>
        <taxon>Tracheophyta</taxon>
        <taxon>Spermatophyta</taxon>
        <taxon>Magnoliopsida</taxon>
        <taxon>eudicotyledons</taxon>
        <taxon>Gunneridae</taxon>
        <taxon>Pentapetalae</taxon>
        <taxon>asterids</taxon>
        <taxon>lamiids</taxon>
        <taxon>Lamiales</taxon>
        <taxon>Oleaceae</taxon>
        <taxon>Oleeae</taxon>
        <taxon>Fraxinus</taxon>
    </lineage>
</organism>
<evidence type="ECO:0000256" key="4">
    <source>
        <dbReference type="ARBA" id="ARBA00022658"/>
    </source>
</evidence>
<protein>
    <recommendedName>
        <fullName evidence="10">PRONE domain-containing protein</fullName>
    </recommendedName>
</protein>
<dbReference type="GO" id="GO:0005085">
    <property type="term" value="F:guanyl-nucleotide exchange factor activity"/>
    <property type="evidence" value="ECO:0007669"/>
    <property type="project" value="UniProtKB-UniRule"/>
</dbReference>
<keyword evidence="5" id="KW-0812">Transmembrane</keyword>
<keyword evidence="12" id="KW-1185">Reference proteome</keyword>
<dbReference type="InterPro" id="IPR038937">
    <property type="entry name" value="RopGEF"/>
</dbReference>
<dbReference type="PROSITE" id="PS51334">
    <property type="entry name" value="PRONE"/>
    <property type="match status" value="1"/>
</dbReference>
<dbReference type="Pfam" id="PF00504">
    <property type="entry name" value="Chloroa_b-bind"/>
    <property type="match status" value="1"/>
</dbReference>
<evidence type="ECO:0000313" key="11">
    <source>
        <dbReference type="EMBL" id="CAI9768770.1"/>
    </source>
</evidence>
<dbReference type="EMBL" id="OU503044">
    <property type="protein sequence ID" value="CAI9768770.1"/>
    <property type="molecule type" value="Genomic_DNA"/>
</dbReference>
<dbReference type="InterPro" id="IPR022796">
    <property type="entry name" value="Chloroa_b-bind"/>
</dbReference>
<evidence type="ECO:0000256" key="6">
    <source>
        <dbReference type="ARBA" id="ARBA00022989"/>
    </source>
</evidence>
<dbReference type="AlphaFoldDB" id="A0AAD1ZFR2"/>
<comment type="subcellular location">
    <subcellularLocation>
        <location evidence="1">Plastid</location>
        <location evidence="1">Chloroplast thylakoid membrane</location>
        <topology evidence="1">Multi-pass membrane protein</topology>
    </subcellularLocation>
</comment>
<reference evidence="11" key="1">
    <citation type="submission" date="2023-05" db="EMBL/GenBank/DDBJ databases">
        <authorList>
            <person name="Huff M."/>
        </authorList>
    </citation>
    <scope>NUCLEOTIDE SEQUENCE</scope>
</reference>
<name>A0AAD1ZFR2_9LAMI</name>
<gene>
    <name evidence="11" type="ORF">FPE_LOCUS16200</name>
</gene>
<dbReference type="Proteomes" id="UP000834106">
    <property type="component" value="Chromosome 9"/>
</dbReference>
<evidence type="ECO:0000256" key="9">
    <source>
        <dbReference type="PROSITE-ProRule" id="PRU00663"/>
    </source>
</evidence>
<dbReference type="InterPro" id="IPR005512">
    <property type="entry name" value="PRONE_dom"/>
</dbReference>
<dbReference type="SUPFAM" id="SSF103511">
    <property type="entry name" value="Chlorophyll a-b binding protein"/>
    <property type="match status" value="1"/>
</dbReference>
<evidence type="ECO:0000256" key="5">
    <source>
        <dbReference type="ARBA" id="ARBA00022692"/>
    </source>
</evidence>
<keyword evidence="7" id="KW-0793">Thylakoid</keyword>
<evidence type="ECO:0000256" key="2">
    <source>
        <dbReference type="ARBA" id="ARBA00022528"/>
    </source>
</evidence>
<evidence type="ECO:0000259" key="10">
    <source>
        <dbReference type="PROSITE" id="PS51334"/>
    </source>
</evidence>
<proteinExistence type="predicted"/>
<dbReference type="PANTHER" id="PTHR33101">
    <property type="entry name" value="ROP GUANINE NUCLEOTIDE EXCHANGE FACTOR 1"/>
    <property type="match status" value="1"/>
</dbReference>
<feature type="domain" description="PRONE" evidence="10">
    <location>
        <begin position="1"/>
        <end position="198"/>
    </location>
</feature>
<dbReference type="Gene3D" id="1.20.58.2010">
    <property type="entry name" value="PRONE domain, subdomain 1"/>
    <property type="match status" value="1"/>
</dbReference>
<keyword evidence="3" id="KW-0934">Plastid</keyword>
<evidence type="ECO:0000256" key="7">
    <source>
        <dbReference type="ARBA" id="ARBA00023078"/>
    </source>
</evidence>
<evidence type="ECO:0000313" key="12">
    <source>
        <dbReference type="Proteomes" id="UP000834106"/>
    </source>
</evidence>
<dbReference type="PANTHER" id="PTHR33101:SF47">
    <property type="entry name" value="ROP GUANINE NUCLEOTIDE EXCHANGE FACTOR 2-RELATED"/>
    <property type="match status" value="1"/>
</dbReference>
<evidence type="ECO:0000256" key="8">
    <source>
        <dbReference type="ARBA" id="ARBA00023136"/>
    </source>
</evidence>
<dbReference type="Pfam" id="PF03759">
    <property type="entry name" value="PRONE"/>
    <property type="match status" value="1"/>
</dbReference>
<evidence type="ECO:0000256" key="1">
    <source>
        <dbReference type="ARBA" id="ARBA00004454"/>
    </source>
</evidence>
<keyword evidence="6" id="KW-1133">Transmembrane helix</keyword>